<feature type="chain" id="PRO_5028338688" evidence="2">
    <location>
        <begin position="23"/>
        <end position="229"/>
    </location>
</feature>
<protein>
    <submittedName>
        <fullName evidence="4">Outer membrane channel protein</fullName>
    </submittedName>
</protein>
<organism evidence="4 5">
    <name type="scientific">Geomonas silvestris</name>
    <dbReference type="NCBI Taxonomy" id="2740184"/>
    <lineage>
        <taxon>Bacteria</taxon>
        <taxon>Pseudomonadati</taxon>
        <taxon>Thermodesulfobacteriota</taxon>
        <taxon>Desulfuromonadia</taxon>
        <taxon>Geobacterales</taxon>
        <taxon>Geobacteraceae</taxon>
        <taxon>Geomonas</taxon>
    </lineage>
</organism>
<evidence type="ECO:0000313" key="5">
    <source>
        <dbReference type="Proteomes" id="UP000556026"/>
    </source>
</evidence>
<reference evidence="5" key="1">
    <citation type="submission" date="2020-06" db="EMBL/GenBank/DDBJ databases">
        <title>Draft genomic sequence of Geomonas sp. Red330.</title>
        <authorList>
            <person name="Itoh H."/>
            <person name="Zhenxing X."/>
            <person name="Ushijima N."/>
            <person name="Masuda Y."/>
            <person name="Shiratori Y."/>
            <person name="Senoo K."/>
        </authorList>
    </citation>
    <scope>NUCLEOTIDE SEQUENCE [LARGE SCALE GENOMIC DNA]</scope>
    <source>
        <strain evidence="5">Red330</strain>
    </source>
</reference>
<comment type="caution">
    <text evidence="4">The sequence shown here is derived from an EMBL/GenBank/DDBJ whole genome shotgun (WGS) entry which is preliminary data.</text>
</comment>
<evidence type="ECO:0000313" key="4">
    <source>
        <dbReference type="EMBL" id="GFO59513.1"/>
    </source>
</evidence>
<name>A0A6V8MI91_9BACT</name>
<evidence type="ECO:0000256" key="1">
    <source>
        <dbReference type="ARBA" id="ARBA00022729"/>
    </source>
</evidence>
<dbReference type="InterPro" id="IPR011250">
    <property type="entry name" value="OMP/PagP_B-barrel"/>
</dbReference>
<proteinExistence type="predicted"/>
<sequence length="229" mass="24408">MNRSMCAVITLIALAAPTVCLATPPRPGPYISGFAGVAIPNNTDASSNTPLRTPALDDRIQFDPSVDVGATAGYDFGIMRMEAEVSYKNAEIKSLVDRVDGSFYGDIDGRVGALALMGNLFVDLRNPGPITPYFGGGIGFASLNLSDTTGTNFTSGARGVHLYSSDSDAVFAYQVGGGVEVAMNRVLSLDLGYRYFHTSTATFNADTPEETRLNFESHNVTVGLRVKFR</sequence>
<keyword evidence="5" id="KW-1185">Reference proteome</keyword>
<dbReference type="AlphaFoldDB" id="A0A6V8MI91"/>
<dbReference type="SUPFAM" id="SSF56925">
    <property type="entry name" value="OMPA-like"/>
    <property type="match status" value="1"/>
</dbReference>
<evidence type="ECO:0000259" key="3">
    <source>
        <dbReference type="Pfam" id="PF13505"/>
    </source>
</evidence>
<dbReference type="RefSeq" id="WP_183354336.1">
    <property type="nucleotide sequence ID" value="NZ_BLXX01000004.1"/>
</dbReference>
<evidence type="ECO:0000256" key="2">
    <source>
        <dbReference type="SAM" id="SignalP"/>
    </source>
</evidence>
<accession>A0A6V8MI91</accession>
<feature type="signal peptide" evidence="2">
    <location>
        <begin position="1"/>
        <end position="22"/>
    </location>
</feature>
<keyword evidence="1 2" id="KW-0732">Signal</keyword>
<feature type="domain" description="Outer membrane protein beta-barrel" evidence="3">
    <location>
        <begin position="9"/>
        <end position="228"/>
    </location>
</feature>
<dbReference type="InterPro" id="IPR027385">
    <property type="entry name" value="Beta-barrel_OMP"/>
</dbReference>
<dbReference type="EMBL" id="BLXX01000004">
    <property type="protein sequence ID" value="GFO59513.1"/>
    <property type="molecule type" value="Genomic_DNA"/>
</dbReference>
<dbReference type="Gene3D" id="2.40.160.20">
    <property type="match status" value="1"/>
</dbReference>
<gene>
    <name evidence="4" type="ORF">GMST_18380</name>
</gene>
<dbReference type="Pfam" id="PF13505">
    <property type="entry name" value="OMP_b-brl"/>
    <property type="match status" value="1"/>
</dbReference>
<dbReference type="Proteomes" id="UP000556026">
    <property type="component" value="Unassembled WGS sequence"/>
</dbReference>